<dbReference type="InterPro" id="IPR002110">
    <property type="entry name" value="Ankyrin_rpt"/>
</dbReference>
<dbReference type="GO" id="GO:0016020">
    <property type="term" value="C:membrane"/>
    <property type="evidence" value="ECO:0007669"/>
    <property type="project" value="TreeGrafter"/>
</dbReference>
<accession>A0A443NAT1</accession>
<evidence type="ECO:0000256" key="1">
    <source>
        <dbReference type="SAM" id="MobiDB-lite"/>
    </source>
</evidence>
<feature type="domain" description="PGG" evidence="3">
    <location>
        <begin position="620"/>
        <end position="731"/>
    </location>
</feature>
<dbReference type="Proteomes" id="UP000283530">
    <property type="component" value="Unassembled WGS sequence"/>
</dbReference>
<feature type="region of interest" description="Disordered" evidence="1">
    <location>
        <begin position="1"/>
        <end position="21"/>
    </location>
</feature>
<dbReference type="InterPro" id="IPR036770">
    <property type="entry name" value="Ankyrin_rpt-contain_sf"/>
</dbReference>
<keyword evidence="5" id="KW-1185">Reference proteome</keyword>
<proteinExistence type="predicted"/>
<evidence type="ECO:0000313" key="4">
    <source>
        <dbReference type="EMBL" id="RWR75619.1"/>
    </source>
</evidence>
<dbReference type="Pfam" id="PF13962">
    <property type="entry name" value="PGG"/>
    <property type="match status" value="1"/>
</dbReference>
<feature type="transmembrane region" description="Helical" evidence="2">
    <location>
        <begin position="621"/>
        <end position="644"/>
    </location>
</feature>
<gene>
    <name evidence="4" type="ORF">CKAN_00401000</name>
</gene>
<dbReference type="SMART" id="SM00248">
    <property type="entry name" value="ANK"/>
    <property type="match status" value="7"/>
</dbReference>
<dbReference type="AlphaFoldDB" id="A0A443NAT1"/>
<dbReference type="EMBL" id="QPKB01000002">
    <property type="protein sequence ID" value="RWR75619.1"/>
    <property type="molecule type" value="Genomic_DNA"/>
</dbReference>
<feature type="compositionally biased region" description="Polar residues" evidence="1">
    <location>
        <begin position="8"/>
        <end position="21"/>
    </location>
</feature>
<dbReference type="InterPro" id="IPR026961">
    <property type="entry name" value="PGG_dom"/>
</dbReference>
<sequence length="785" mass="88601">MESDQTHDTNTGSSGNIDGINQITTHEPDIQVIKDFLYDEIMSNHWQVVLNTYEVYKDKIQTAWITSSKTALHIAISDSRIDVVEKLLKIIDGHVIKEMTDERGENPLHLAASLGQVKTCNLLVREDPKLIEMRNIEGETPLFLAAQQGKKGAFDALHPKCSIAGLRVLHDIRHCRKNDGNTILHVSIQGAYFELAFQIINWYPELSMCSNQRGQTALHLLAKNPSAFRSGCHLGPVDAFMYRCLIVDIAKVLKPSDSNDDSLDLLKMWKKLVNTIGEDKDQGMETNKCEPGLKTNICEHSHFKVRDVIKGQEDVIPTQRLPDSPDHFVFFRLLQIMIELLLSVLGLGFFWFRVPDIKEKKQNHKYTEEIMRRLVKDDKFKESGSMPPTRKPVDVDADVDADADVDKPPEEEGPHGNQSTDGEKWKEIMEPIREFTGLVQEIKSGIQSKQVFLEAEKKRSDVYGFKMPEDSKKEGMKQSSPFLIAAEMGVKEIVAAILIHSPMAIHLEDADKKNVVLLAVENKQADIYQLLQKKYPYDHSIYQKVDINGNNALHLAAIVGEDPPWRIPGTALQIQWELKWYKYITRYMPRQFSTHQNNEGQTSKEVFNEKHKDMVEKATKWLTDTAGSCSVVAALIVSVAYATATTVPGGVKDTNGIPILRGHLPFNVFTITSLVALSLSVTSLTMFLSILTSRYQISDFLHNLPMKLILGLTSLFISIAAMLVSFCAGHFYDLNDQLRHTAFPIYAIACLPISIYAVTQFPLYFDLLRSITTAIPIRDKEHSTI</sequence>
<protein>
    <recommendedName>
        <fullName evidence="3">PGG domain-containing protein</fullName>
    </recommendedName>
</protein>
<keyword evidence="2" id="KW-1133">Transmembrane helix</keyword>
<evidence type="ECO:0000256" key="2">
    <source>
        <dbReference type="SAM" id="Phobius"/>
    </source>
</evidence>
<dbReference type="STRING" id="337451.A0A443NAT1"/>
<dbReference type="Pfam" id="PF12796">
    <property type="entry name" value="Ank_2"/>
    <property type="match status" value="1"/>
</dbReference>
<organism evidence="4 5">
    <name type="scientific">Cinnamomum micranthum f. kanehirae</name>
    <dbReference type="NCBI Taxonomy" id="337451"/>
    <lineage>
        <taxon>Eukaryota</taxon>
        <taxon>Viridiplantae</taxon>
        <taxon>Streptophyta</taxon>
        <taxon>Embryophyta</taxon>
        <taxon>Tracheophyta</taxon>
        <taxon>Spermatophyta</taxon>
        <taxon>Magnoliopsida</taxon>
        <taxon>Magnoliidae</taxon>
        <taxon>Laurales</taxon>
        <taxon>Lauraceae</taxon>
        <taxon>Cinnamomum</taxon>
    </lineage>
</organism>
<comment type="caution">
    <text evidence="4">The sequence shown here is derived from an EMBL/GenBank/DDBJ whole genome shotgun (WGS) entry which is preliminary data.</text>
</comment>
<dbReference type="PANTHER" id="PTHR24177:SF365">
    <property type="entry name" value="ANKYRIN REPEAT-CONTAINING PROTEIN NPR4-LIKE ISOFORM X1"/>
    <property type="match status" value="1"/>
</dbReference>
<feature type="transmembrane region" description="Helical" evidence="2">
    <location>
        <begin position="708"/>
        <end position="731"/>
    </location>
</feature>
<feature type="transmembrane region" description="Helical" evidence="2">
    <location>
        <begin position="664"/>
        <end position="688"/>
    </location>
</feature>
<dbReference type="SUPFAM" id="SSF48403">
    <property type="entry name" value="Ankyrin repeat"/>
    <property type="match status" value="2"/>
</dbReference>
<dbReference type="PANTHER" id="PTHR24177">
    <property type="entry name" value="CASKIN"/>
    <property type="match status" value="1"/>
</dbReference>
<reference evidence="4 5" key="1">
    <citation type="journal article" date="2019" name="Nat. Plants">
        <title>Stout camphor tree genome fills gaps in understanding of flowering plant genome evolution.</title>
        <authorList>
            <person name="Chaw S.M."/>
            <person name="Liu Y.C."/>
            <person name="Wu Y.W."/>
            <person name="Wang H.Y."/>
            <person name="Lin C.I."/>
            <person name="Wu C.S."/>
            <person name="Ke H.M."/>
            <person name="Chang L.Y."/>
            <person name="Hsu C.Y."/>
            <person name="Yang H.T."/>
            <person name="Sudianto E."/>
            <person name="Hsu M.H."/>
            <person name="Wu K.P."/>
            <person name="Wang L.N."/>
            <person name="Leebens-Mack J.H."/>
            <person name="Tsai I.J."/>
        </authorList>
    </citation>
    <scope>NUCLEOTIDE SEQUENCE [LARGE SCALE GENOMIC DNA]</scope>
    <source>
        <strain evidence="5">cv. Chaw 1501</strain>
        <tissue evidence="4">Young leaves</tissue>
    </source>
</reference>
<keyword evidence="2" id="KW-0472">Membrane</keyword>
<feature type="transmembrane region" description="Helical" evidence="2">
    <location>
        <begin position="743"/>
        <end position="765"/>
    </location>
</feature>
<feature type="transmembrane region" description="Helical" evidence="2">
    <location>
        <begin position="329"/>
        <end position="352"/>
    </location>
</feature>
<feature type="region of interest" description="Disordered" evidence="1">
    <location>
        <begin position="379"/>
        <end position="424"/>
    </location>
</feature>
<evidence type="ECO:0000313" key="5">
    <source>
        <dbReference type="Proteomes" id="UP000283530"/>
    </source>
</evidence>
<evidence type="ECO:0000259" key="3">
    <source>
        <dbReference type="Pfam" id="PF13962"/>
    </source>
</evidence>
<name>A0A443NAT1_9MAGN</name>
<dbReference type="OrthoDB" id="1921232at2759"/>
<dbReference type="Gene3D" id="1.25.40.20">
    <property type="entry name" value="Ankyrin repeat-containing domain"/>
    <property type="match status" value="2"/>
</dbReference>
<keyword evidence="2" id="KW-0812">Transmembrane</keyword>
<feature type="compositionally biased region" description="Basic and acidic residues" evidence="1">
    <location>
        <begin position="404"/>
        <end position="414"/>
    </location>
</feature>